<dbReference type="EMBL" id="VSSQ01007478">
    <property type="protein sequence ID" value="MPM36042.1"/>
    <property type="molecule type" value="Genomic_DNA"/>
</dbReference>
<feature type="compositionally biased region" description="Basic and acidic residues" evidence="1">
    <location>
        <begin position="23"/>
        <end position="47"/>
    </location>
</feature>
<accession>A0A644Z5E3</accession>
<feature type="compositionally biased region" description="Basic and acidic residues" evidence="1">
    <location>
        <begin position="145"/>
        <end position="161"/>
    </location>
</feature>
<feature type="compositionally biased region" description="Basic and acidic residues" evidence="1">
    <location>
        <begin position="70"/>
        <end position="103"/>
    </location>
</feature>
<sequence>MGESGPDEHSQHEHGGVAVPLPGHDDLASRAPSRKGEGKAGKSHSDEAPEVVHMGHGLAFKSGLELSEQQVDHEGRYEEGRHAAEEVAVPEHDEVSQGPHRAEPAFLGHPSDEKANAESYGHRSRGGTRSGCGEEDGARPLGAEKGPEEKKGKEGHSREGHNGACPCRGLGGPAEAEPVPQKDYSDAYADSESADAGDGVPVAARQPGVGPPRASEEDKGPDHGEETEKEPHNGRGTGSRLIFPAEEGGKK</sequence>
<proteinExistence type="predicted"/>
<dbReference type="AlphaFoldDB" id="A0A644Z5E3"/>
<name>A0A644Z5E3_9ZZZZ</name>
<comment type="caution">
    <text evidence="2">The sequence shown here is derived from an EMBL/GenBank/DDBJ whole genome shotgun (WGS) entry which is preliminary data.</text>
</comment>
<organism evidence="2">
    <name type="scientific">bioreactor metagenome</name>
    <dbReference type="NCBI Taxonomy" id="1076179"/>
    <lineage>
        <taxon>unclassified sequences</taxon>
        <taxon>metagenomes</taxon>
        <taxon>ecological metagenomes</taxon>
    </lineage>
</organism>
<evidence type="ECO:0000256" key="1">
    <source>
        <dbReference type="SAM" id="MobiDB-lite"/>
    </source>
</evidence>
<feature type="region of interest" description="Disordered" evidence="1">
    <location>
        <begin position="1"/>
        <end position="251"/>
    </location>
</feature>
<reference evidence="2" key="1">
    <citation type="submission" date="2019-08" db="EMBL/GenBank/DDBJ databases">
        <authorList>
            <person name="Kucharzyk K."/>
            <person name="Murdoch R.W."/>
            <person name="Higgins S."/>
            <person name="Loffler F."/>
        </authorList>
    </citation>
    <scope>NUCLEOTIDE SEQUENCE</scope>
</reference>
<protein>
    <submittedName>
        <fullName evidence="2">Uncharacterized protein</fullName>
    </submittedName>
</protein>
<gene>
    <name evidence="2" type="ORF">SDC9_82637</name>
</gene>
<feature type="compositionally biased region" description="Low complexity" evidence="1">
    <location>
        <begin position="186"/>
        <end position="199"/>
    </location>
</feature>
<evidence type="ECO:0000313" key="2">
    <source>
        <dbReference type="EMBL" id="MPM36042.1"/>
    </source>
</evidence>
<feature type="compositionally biased region" description="Basic and acidic residues" evidence="1">
    <location>
        <begin position="214"/>
        <end position="233"/>
    </location>
</feature>
<feature type="compositionally biased region" description="Basic and acidic residues" evidence="1">
    <location>
        <begin position="1"/>
        <end position="15"/>
    </location>
</feature>